<keyword evidence="1" id="KW-0732">Signal</keyword>
<gene>
    <name evidence="2" type="ORF">GQ607_017840</name>
</gene>
<proteinExistence type="predicted"/>
<dbReference type="EMBL" id="WOWK01000266">
    <property type="protein sequence ID" value="KAF0314927.1"/>
    <property type="molecule type" value="Genomic_DNA"/>
</dbReference>
<dbReference type="AlphaFoldDB" id="A0A8H3VY79"/>
<name>A0A8H3VY79_9PEZI</name>
<comment type="caution">
    <text evidence="2">The sequence shown here is derived from an EMBL/GenBank/DDBJ whole genome shotgun (WGS) entry which is preliminary data.</text>
</comment>
<evidence type="ECO:0000313" key="2">
    <source>
        <dbReference type="EMBL" id="KAF0314927.1"/>
    </source>
</evidence>
<dbReference type="Proteomes" id="UP000434172">
    <property type="component" value="Unassembled WGS sequence"/>
</dbReference>
<keyword evidence="3" id="KW-1185">Reference proteome</keyword>
<evidence type="ECO:0008006" key="4">
    <source>
        <dbReference type="Google" id="ProtNLM"/>
    </source>
</evidence>
<organism evidence="2 3">
    <name type="scientific">Colletotrichum asianum</name>
    <dbReference type="NCBI Taxonomy" id="702518"/>
    <lineage>
        <taxon>Eukaryota</taxon>
        <taxon>Fungi</taxon>
        <taxon>Dikarya</taxon>
        <taxon>Ascomycota</taxon>
        <taxon>Pezizomycotina</taxon>
        <taxon>Sordariomycetes</taxon>
        <taxon>Hypocreomycetidae</taxon>
        <taxon>Glomerellales</taxon>
        <taxon>Glomerellaceae</taxon>
        <taxon>Colletotrichum</taxon>
        <taxon>Colletotrichum gloeosporioides species complex</taxon>
    </lineage>
</organism>
<feature type="signal peptide" evidence="1">
    <location>
        <begin position="1"/>
        <end position="20"/>
    </location>
</feature>
<dbReference type="CDD" id="cd09917">
    <property type="entry name" value="F-box_SF"/>
    <property type="match status" value="1"/>
</dbReference>
<sequence length="905" mass="101018">QSSIMKTSATLLAIVAASNASPLGVSVKRDAFDSKDAMCKGWDLTTPEGADKLWEDTYSGASLDLFIKTQWEHENSWVKNLEDFVSGGTSGKSGAAGCSALGNECKPLNDMTCDDQYDAYGKTPIGKNSYWIFQAVKGMHAKFNELNRQLTKETLISGLQIGQMVTDFQGNQDDPGDVLGWLSAAASMGGAIGGLVPGAGTAIAGGFGMLSGIFSGLASSNSADEIDQGSISAALADAFKAATGALENTLRIATGGGTSQAEYDSLPAPKWDTFQSKITKFYNGGWFLVDDDEQAVTVALQSISNNIKPKVANDVMSAAKLHLVADRRDNVKSREDCGYAPGRQWMALRDGEEYCFYIMRNSPNPNRDNDWVEVEAEVYDKMASYGLGNRDPYYRAIIDCALNGGDDKDKVDLSNLAWGKVPTCYFNLPAVFIDKDTKKAVSFMIPTPTPSNNLRFGLSLLAMADFDGSHNPADLSSLPQELLRLILSHSSDIHSLLHTVASCRAFYGAFHSFPSPLIDSVLHRELDGSLLPEVIRATRARRLCNSSISKQELSEARKKLLQREPEKSLDWTVTEGIAAIQLGNSVADLSLAICREYLNNLESHIGNGNEWPPSVDELRRIQQSLFRFETYCNTFPPLGEHLWPNDDVREEWTTFFDIYQPWEIEQLGSVHEALFRLLAPVFNDCAQHDISWAWDEVRYARDYDDGHVEWLLSGGLRYVNKILSTANFHDRWVLMGGREAIHHECNWLYETFQTYKNLFLLRQKGQASGIGRVTKPGDLKEDDSLSTVERLWEWSHVKHYEGWGEQSFRCNMAMEDLFRSLRSCGYVFWDEGRLTRIGWFDQSVHDLDLDIGDEIYKNAPSLRSEERSWIIRSGLYQEGKRGYWDGNPETTAVDPSQEWRLAAYD</sequence>
<feature type="non-terminal residue" evidence="2">
    <location>
        <position position="1"/>
    </location>
</feature>
<evidence type="ECO:0000313" key="3">
    <source>
        <dbReference type="Proteomes" id="UP000434172"/>
    </source>
</evidence>
<reference evidence="2 3" key="1">
    <citation type="submission" date="2019-12" db="EMBL/GenBank/DDBJ databases">
        <title>A genome sequence resource for the geographically widespread anthracnose pathogen Colletotrichum asianum.</title>
        <authorList>
            <person name="Meng Y."/>
        </authorList>
    </citation>
    <scope>NUCLEOTIDE SEQUENCE [LARGE SCALE GENOMIC DNA]</scope>
    <source>
        <strain evidence="2 3">ICMP 18580</strain>
    </source>
</reference>
<accession>A0A8H3VY79</accession>
<feature type="chain" id="PRO_5034834911" description="F-box domain-containing protein" evidence="1">
    <location>
        <begin position="21"/>
        <end position="905"/>
    </location>
</feature>
<protein>
    <recommendedName>
        <fullName evidence="4">F-box domain-containing protein</fullName>
    </recommendedName>
</protein>
<dbReference type="OrthoDB" id="5304511at2759"/>
<evidence type="ECO:0000256" key="1">
    <source>
        <dbReference type="SAM" id="SignalP"/>
    </source>
</evidence>